<accession>A0A9P6B8U7</accession>
<dbReference type="EMBL" id="MU128916">
    <property type="protein sequence ID" value="KAF9519746.1"/>
    <property type="molecule type" value="Genomic_DNA"/>
</dbReference>
<dbReference type="AlphaFoldDB" id="A0A9P6B8U7"/>
<reference evidence="1" key="1">
    <citation type="journal article" date="2020" name="Nat. Commun.">
        <title>Large-scale genome sequencing of mycorrhizal fungi provides insights into the early evolution of symbiotic traits.</title>
        <authorList>
            <person name="Miyauchi S."/>
            <person name="Kiss E."/>
            <person name="Kuo A."/>
            <person name="Drula E."/>
            <person name="Kohler A."/>
            <person name="Sanchez-Garcia M."/>
            <person name="Morin E."/>
            <person name="Andreopoulos B."/>
            <person name="Barry K.W."/>
            <person name="Bonito G."/>
            <person name="Buee M."/>
            <person name="Carver A."/>
            <person name="Chen C."/>
            <person name="Cichocki N."/>
            <person name="Clum A."/>
            <person name="Culley D."/>
            <person name="Crous P.W."/>
            <person name="Fauchery L."/>
            <person name="Girlanda M."/>
            <person name="Hayes R.D."/>
            <person name="Keri Z."/>
            <person name="LaButti K."/>
            <person name="Lipzen A."/>
            <person name="Lombard V."/>
            <person name="Magnuson J."/>
            <person name="Maillard F."/>
            <person name="Murat C."/>
            <person name="Nolan M."/>
            <person name="Ohm R.A."/>
            <person name="Pangilinan J."/>
            <person name="Pereira M.F."/>
            <person name="Perotto S."/>
            <person name="Peter M."/>
            <person name="Pfister S."/>
            <person name="Riley R."/>
            <person name="Sitrit Y."/>
            <person name="Stielow J.B."/>
            <person name="Szollosi G."/>
            <person name="Zifcakova L."/>
            <person name="Stursova M."/>
            <person name="Spatafora J.W."/>
            <person name="Tedersoo L."/>
            <person name="Vaario L.M."/>
            <person name="Yamada A."/>
            <person name="Yan M."/>
            <person name="Wang P."/>
            <person name="Xu J."/>
            <person name="Bruns T."/>
            <person name="Baldrian P."/>
            <person name="Vilgalys R."/>
            <person name="Dunand C."/>
            <person name="Henrissat B."/>
            <person name="Grigoriev I.V."/>
            <person name="Hibbett D."/>
            <person name="Nagy L.G."/>
            <person name="Martin F.M."/>
        </authorList>
    </citation>
    <scope>NUCLEOTIDE SEQUENCE</scope>
    <source>
        <strain evidence="1">UP504</strain>
    </source>
</reference>
<dbReference type="Proteomes" id="UP000886523">
    <property type="component" value="Unassembled WGS sequence"/>
</dbReference>
<protein>
    <submittedName>
        <fullName evidence="1">Uncharacterized protein</fullName>
    </submittedName>
</protein>
<organism evidence="1 2">
    <name type="scientific">Hydnum rufescens UP504</name>
    <dbReference type="NCBI Taxonomy" id="1448309"/>
    <lineage>
        <taxon>Eukaryota</taxon>
        <taxon>Fungi</taxon>
        <taxon>Dikarya</taxon>
        <taxon>Basidiomycota</taxon>
        <taxon>Agaricomycotina</taxon>
        <taxon>Agaricomycetes</taxon>
        <taxon>Cantharellales</taxon>
        <taxon>Hydnaceae</taxon>
        <taxon>Hydnum</taxon>
    </lineage>
</organism>
<sequence length="73" mass="7944">TPPNFMQHWRKSQTFGRMKKEGYCACRYLAFAIDNAVAKPAAVAGKVAVIPATYGRDDVGDFGSLSDLLPADH</sequence>
<comment type="caution">
    <text evidence="1">The sequence shown here is derived from an EMBL/GenBank/DDBJ whole genome shotgun (WGS) entry which is preliminary data.</text>
</comment>
<feature type="non-terminal residue" evidence="1">
    <location>
        <position position="1"/>
    </location>
</feature>
<evidence type="ECO:0000313" key="1">
    <source>
        <dbReference type="EMBL" id="KAF9519746.1"/>
    </source>
</evidence>
<proteinExistence type="predicted"/>
<keyword evidence="2" id="KW-1185">Reference proteome</keyword>
<name>A0A9P6B8U7_9AGAM</name>
<dbReference type="OrthoDB" id="5594057at2759"/>
<evidence type="ECO:0000313" key="2">
    <source>
        <dbReference type="Proteomes" id="UP000886523"/>
    </source>
</evidence>
<feature type="non-terminal residue" evidence="1">
    <location>
        <position position="73"/>
    </location>
</feature>
<gene>
    <name evidence="1" type="ORF">BS47DRAFT_1336864</name>
</gene>